<sequence>MGPQDQGRSLQGAIVALQNKRWKENGIDYRNPKHEERAFLYMSHYGAMMKNIVEWWKDRDSVKLSAFELRLILQNMVHMGGAAPQTPSDQFKASVKTLFTANGWDSTSGNPNTPMLTLPPLRQLPRGEVVYDRGNGNMGYDHLILNWKNGLAQLFQTWGAQCDEWLRTLQGQDARGIAQQSPEVAAALQNVMSLQTGNRTGAENLLDLFKEYPTWQEFNRNHLQKSLASEIRTVNKLRKNQVPLQRFGGGI</sequence>
<accession>X0UCM5</accession>
<dbReference type="AlphaFoldDB" id="X0UCM5"/>
<evidence type="ECO:0000313" key="1">
    <source>
        <dbReference type="EMBL" id="GAG03350.1"/>
    </source>
</evidence>
<name>X0UCM5_9ZZZZ</name>
<reference evidence="1" key="1">
    <citation type="journal article" date="2014" name="Front. Microbiol.">
        <title>High frequency of phylogenetically diverse reductive dehalogenase-homologous genes in deep subseafloor sedimentary metagenomes.</title>
        <authorList>
            <person name="Kawai M."/>
            <person name="Futagami T."/>
            <person name="Toyoda A."/>
            <person name="Takaki Y."/>
            <person name="Nishi S."/>
            <person name="Hori S."/>
            <person name="Arai W."/>
            <person name="Tsubouchi T."/>
            <person name="Morono Y."/>
            <person name="Uchiyama I."/>
            <person name="Ito T."/>
            <person name="Fujiyama A."/>
            <person name="Inagaki F."/>
            <person name="Takami H."/>
        </authorList>
    </citation>
    <scope>NUCLEOTIDE SEQUENCE</scope>
    <source>
        <strain evidence="1">Expedition CK06-06</strain>
    </source>
</reference>
<proteinExistence type="predicted"/>
<dbReference type="EMBL" id="BARS01027999">
    <property type="protein sequence ID" value="GAG03350.1"/>
    <property type="molecule type" value="Genomic_DNA"/>
</dbReference>
<protein>
    <submittedName>
        <fullName evidence="1">Uncharacterized protein</fullName>
    </submittedName>
</protein>
<comment type="caution">
    <text evidence="1">The sequence shown here is derived from an EMBL/GenBank/DDBJ whole genome shotgun (WGS) entry which is preliminary data.</text>
</comment>
<organism evidence="1">
    <name type="scientific">marine sediment metagenome</name>
    <dbReference type="NCBI Taxonomy" id="412755"/>
    <lineage>
        <taxon>unclassified sequences</taxon>
        <taxon>metagenomes</taxon>
        <taxon>ecological metagenomes</taxon>
    </lineage>
</organism>
<feature type="non-terminal residue" evidence="1">
    <location>
        <position position="251"/>
    </location>
</feature>
<gene>
    <name evidence="1" type="ORF">S01H1_43925</name>
</gene>